<protein>
    <submittedName>
        <fullName evidence="1">Uncharacterized protein</fullName>
    </submittedName>
</protein>
<comment type="caution">
    <text evidence="1">The sequence shown here is derived from an EMBL/GenBank/DDBJ whole genome shotgun (WGS) entry which is preliminary data.</text>
</comment>
<feature type="non-terminal residue" evidence="1">
    <location>
        <position position="1"/>
    </location>
</feature>
<dbReference type="Proteomes" id="UP000092093">
    <property type="component" value="Unassembled WGS sequence"/>
</dbReference>
<dbReference type="EMBL" id="LJOW01000369">
    <property type="protein sequence ID" value="OBQ35590.1"/>
    <property type="molecule type" value="Genomic_DNA"/>
</dbReference>
<organism evidence="1 2">
    <name type="scientific">Aphanizomenon flos-aquae WA102</name>
    <dbReference type="NCBI Taxonomy" id="1710896"/>
    <lineage>
        <taxon>Bacteria</taxon>
        <taxon>Bacillati</taxon>
        <taxon>Cyanobacteriota</taxon>
        <taxon>Cyanophyceae</taxon>
        <taxon>Nostocales</taxon>
        <taxon>Aphanizomenonaceae</taxon>
        <taxon>Aphanizomenon</taxon>
    </lineage>
</organism>
<accession>A0A1B7WF44</accession>
<dbReference type="AlphaFoldDB" id="A0A1B7WF44"/>
<sequence length="67" mass="7631">KLFLGDIEMVTRSSVYDPVISGYHPIKTRYITSFYVLVTKPVRAQTSGRLLEIPANRRRPAQGQLQP</sequence>
<proteinExistence type="predicted"/>
<evidence type="ECO:0000313" key="1">
    <source>
        <dbReference type="EMBL" id="OBQ35590.1"/>
    </source>
</evidence>
<name>A0A1B7WF44_APHFL</name>
<evidence type="ECO:0000313" key="2">
    <source>
        <dbReference type="Proteomes" id="UP000092093"/>
    </source>
</evidence>
<reference evidence="1 2" key="1">
    <citation type="submission" date="2015-09" db="EMBL/GenBank/DDBJ databases">
        <title>Aphanizomenon flos-aquae WA102.</title>
        <authorList>
            <person name="Driscoll C."/>
        </authorList>
    </citation>
    <scope>NUCLEOTIDE SEQUENCE [LARGE SCALE GENOMIC DNA]</scope>
    <source>
        <strain evidence="1">WA102</strain>
    </source>
</reference>
<gene>
    <name evidence="1" type="ORF">AN484_26170</name>
</gene>